<dbReference type="EMBL" id="LWQS01000103">
    <property type="protein sequence ID" value="OAN38229.1"/>
    <property type="molecule type" value="Genomic_DNA"/>
</dbReference>
<dbReference type="STRING" id="1707952.A6A03_04890"/>
<dbReference type="RefSeq" id="WP_066791185.1">
    <property type="nucleotide sequence ID" value="NZ_LWQS01000103.1"/>
</dbReference>
<comment type="similarity">
    <text evidence="2">Belongs to the glycosyltransferase 2 family.</text>
</comment>
<dbReference type="InterPro" id="IPR001173">
    <property type="entry name" value="Glyco_trans_2-like"/>
</dbReference>
<gene>
    <name evidence="6" type="ORF">A6A03_04890</name>
</gene>
<dbReference type="OrthoDB" id="396512at2"/>
<organism evidence="6 7">
    <name type="scientific">Chloroflexus islandicus</name>
    <dbReference type="NCBI Taxonomy" id="1707952"/>
    <lineage>
        <taxon>Bacteria</taxon>
        <taxon>Bacillati</taxon>
        <taxon>Chloroflexota</taxon>
        <taxon>Chloroflexia</taxon>
        <taxon>Chloroflexales</taxon>
        <taxon>Chloroflexineae</taxon>
        <taxon>Chloroflexaceae</taxon>
        <taxon>Chloroflexus</taxon>
    </lineage>
</organism>
<keyword evidence="4 6" id="KW-0808">Transferase</keyword>
<comment type="caution">
    <text evidence="6">The sequence shown here is derived from an EMBL/GenBank/DDBJ whole genome shotgun (WGS) entry which is preliminary data.</text>
</comment>
<dbReference type="AlphaFoldDB" id="A0A178LVY3"/>
<comment type="pathway">
    <text evidence="1">Cell wall biogenesis; cell wall polysaccharide biosynthesis.</text>
</comment>
<dbReference type="Proteomes" id="UP000078287">
    <property type="component" value="Unassembled WGS sequence"/>
</dbReference>
<dbReference type="InterPro" id="IPR029044">
    <property type="entry name" value="Nucleotide-diphossugar_trans"/>
</dbReference>
<dbReference type="CDD" id="cd00761">
    <property type="entry name" value="Glyco_tranf_GTA_type"/>
    <property type="match status" value="1"/>
</dbReference>
<proteinExistence type="inferred from homology"/>
<accession>A0A178LVY3</accession>
<dbReference type="SUPFAM" id="SSF53448">
    <property type="entry name" value="Nucleotide-diphospho-sugar transferases"/>
    <property type="match status" value="1"/>
</dbReference>
<reference evidence="6 7" key="1">
    <citation type="submission" date="2016-04" db="EMBL/GenBank/DDBJ databases">
        <title>Chloroflexus islandicus sp. nov., a thermophilic filamentous anoxygenic phototrophic bacterium from geyser Strokkur (Iceland).</title>
        <authorList>
            <person name="Gaisin V.A."/>
            <person name="Kalashnikov A.M."/>
            <person name="Sukhacheva M.V."/>
            <person name="Grouzdev D.S."/>
            <person name="Ivanov T.M."/>
            <person name="Kuznetsov B."/>
            <person name="Gorlenko V.M."/>
        </authorList>
    </citation>
    <scope>NUCLEOTIDE SEQUENCE [LARGE SCALE GENOMIC DNA]</scope>
    <source>
        <strain evidence="7">isl-2</strain>
    </source>
</reference>
<dbReference type="PANTHER" id="PTHR43179:SF12">
    <property type="entry name" value="GALACTOFURANOSYLTRANSFERASE GLFT2"/>
    <property type="match status" value="1"/>
</dbReference>
<keyword evidence="7" id="KW-1185">Reference proteome</keyword>
<keyword evidence="3" id="KW-0328">Glycosyltransferase</keyword>
<sequence>MAATVTVAIPVYKRLTYVAQAIRSVAAQEYPAIELIVSDNGCNGDEVLNIARANYPRPFVFRQNPASVPIVPHFNQLLAAANGDYFVLLSDDDELAPGYLAAMVAALEAHPDAAAAISRVEVLDEQDRVVGSTADRPLPPRRMSGPDWITRWGYHEHKFICFTTNLARTAELRAVGGYPDFDGGNGVDNALLVALSIERGIVYCDEATFRHRIYDTSFGKSVRVTSLARASRQFLAFLDRHPTLRAYAQRHPREWAACRAAMTRVIWTTYYGRWRNLYRGREAYVQWLTAGFALPFIPAYYRRAIPEIIYSLPAIGPLARRRLAVR</sequence>
<protein>
    <submittedName>
        <fullName evidence="6">Glycosyl transferase</fullName>
    </submittedName>
</protein>
<evidence type="ECO:0000256" key="3">
    <source>
        <dbReference type="ARBA" id="ARBA00022676"/>
    </source>
</evidence>
<evidence type="ECO:0000256" key="4">
    <source>
        <dbReference type="ARBA" id="ARBA00022679"/>
    </source>
</evidence>
<evidence type="ECO:0000256" key="2">
    <source>
        <dbReference type="ARBA" id="ARBA00006739"/>
    </source>
</evidence>
<evidence type="ECO:0000259" key="5">
    <source>
        <dbReference type="Pfam" id="PF00535"/>
    </source>
</evidence>
<evidence type="ECO:0000256" key="1">
    <source>
        <dbReference type="ARBA" id="ARBA00004776"/>
    </source>
</evidence>
<evidence type="ECO:0000313" key="7">
    <source>
        <dbReference type="Proteomes" id="UP000078287"/>
    </source>
</evidence>
<name>A0A178LVY3_9CHLR</name>
<evidence type="ECO:0000313" key="6">
    <source>
        <dbReference type="EMBL" id="OAN38229.1"/>
    </source>
</evidence>
<feature type="domain" description="Glycosyltransferase 2-like" evidence="5">
    <location>
        <begin position="6"/>
        <end position="133"/>
    </location>
</feature>
<dbReference type="Gene3D" id="3.90.550.10">
    <property type="entry name" value="Spore Coat Polysaccharide Biosynthesis Protein SpsA, Chain A"/>
    <property type="match status" value="1"/>
</dbReference>
<dbReference type="GO" id="GO:0016757">
    <property type="term" value="F:glycosyltransferase activity"/>
    <property type="evidence" value="ECO:0007669"/>
    <property type="project" value="UniProtKB-KW"/>
</dbReference>
<dbReference type="Pfam" id="PF00535">
    <property type="entry name" value="Glycos_transf_2"/>
    <property type="match status" value="1"/>
</dbReference>
<dbReference type="PANTHER" id="PTHR43179">
    <property type="entry name" value="RHAMNOSYLTRANSFERASE WBBL"/>
    <property type="match status" value="1"/>
</dbReference>